<evidence type="ECO:0000256" key="4">
    <source>
        <dbReference type="PROSITE-ProRule" id="PRU00175"/>
    </source>
</evidence>
<dbReference type="SMART" id="SM00184">
    <property type="entry name" value="RING"/>
    <property type="match status" value="1"/>
</dbReference>
<proteinExistence type="predicted"/>
<dbReference type="AlphaFoldDB" id="A0A804HQ28"/>
<keyword evidence="5" id="KW-0472">Membrane</keyword>
<feature type="transmembrane region" description="Helical" evidence="5">
    <location>
        <begin position="174"/>
        <end position="194"/>
    </location>
</feature>
<dbReference type="InParanoid" id="A0A804HQ28"/>
<evidence type="ECO:0000256" key="3">
    <source>
        <dbReference type="ARBA" id="ARBA00022833"/>
    </source>
</evidence>
<keyword evidence="2 4" id="KW-0863">Zinc-finger</keyword>
<dbReference type="KEGG" id="mus:103980618"/>
<name>A0A804HQ28_MUSAM</name>
<dbReference type="OrthoDB" id="776687at2759"/>
<protein>
    <submittedName>
        <fullName evidence="7">(wild Malaysian banana) hypothetical protein</fullName>
    </submittedName>
</protein>
<dbReference type="PANTHER" id="PTHR45798">
    <property type="entry name" value="RING-H2 FINGER PROTEIN ATL61-RELATED-RELATED"/>
    <property type="match status" value="1"/>
</dbReference>
<keyword evidence="5" id="KW-1133">Transmembrane helix</keyword>
<feature type="domain" description="RING-type" evidence="6">
    <location>
        <begin position="108"/>
        <end position="151"/>
    </location>
</feature>
<feature type="transmembrane region" description="Helical" evidence="5">
    <location>
        <begin position="27"/>
        <end position="56"/>
    </location>
</feature>
<sequence>MARPLDASSPLAAPGVAWLTFAIQLHLFLLVVLFVCCYLMVAIALYIAIGAALGWCKRRAKRSAAMAFAATIPRAVYVVPSSSSSSSPAPPSSTSVSAVVPQTVMESCIICMEEFVSGEELWVLPRCKHWFHGECIRRWLLVPSMTCPICRMLMIGVEVRPGRSLFSNTINTPFLVPMCLILSVITSLIVIIAVHT</sequence>
<evidence type="ECO:0000313" key="9">
    <source>
        <dbReference type="Proteomes" id="UP000012960"/>
    </source>
</evidence>
<dbReference type="EMBL" id="HG996466">
    <property type="protein sequence ID" value="CAG1858498.1"/>
    <property type="molecule type" value="Genomic_DNA"/>
</dbReference>
<dbReference type="SUPFAM" id="SSF57850">
    <property type="entry name" value="RING/U-box"/>
    <property type="match status" value="1"/>
</dbReference>
<keyword evidence="1" id="KW-0479">Metal-binding</keyword>
<evidence type="ECO:0000256" key="2">
    <source>
        <dbReference type="ARBA" id="ARBA00022771"/>
    </source>
</evidence>
<dbReference type="InterPro" id="IPR013083">
    <property type="entry name" value="Znf_RING/FYVE/PHD"/>
</dbReference>
<keyword evidence="9" id="KW-1185">Reference proteome</keyword>
<dbReference type="Gene3D" id="3.30.40.10">
    <property type="entry name" value="Zinc/RING finger domain, C3HC4 (zinc finger)"/>
    <property type="match status" value="1"/>
</dbReference>
<keyword evidence="5" id="KW-0812">Transmembrane</keyword>
<evidence type="ECO:0000313" key="8">
    <source>
        <dbReference type="EnsemblPlants" id="Ma01_p04090.1"/>
    </source>
</evidence>
<dbReference type="EnsemblPlants" id="Ma01_t04090.1">
    <property type="protein sequence ID" value="Ma01_p04090.1"/>
    <property type="gene ID" value="Ma01_g04090"/>
</dbReference>
<reference evidence="7" key="1">
    <citation type="submission" date="2021-03" db="EMBL/GenBank/DDBJ databases">
        <authorList>
            <consortium name="Genoscope - CEA"/>
            <person name="William W."/>
        </authorList>
    </citation>
    <scope>NUCLEOTIDE SEQUENCE</scope>
    <source>
        <strain evidence="7">Doubled-haploid Pahang</strain>
    </source>
</reference>
<reference evidence="8" key="2">
    <citation type="submission" date="2021-05" db="UniProtKB">
        <authorList>
            <consortium name="EnsemblPlants"/>
        </authorList>
    </citation>
    <scope>IDENTIFICATION</scope>
    <source>
        <strain evidence="8">subsp. malaccensis</strain>
    </source>
</reference>
<organism evidence="8 9">
    <name type="scientific">Musa acuminata subsp. malaccensis</name>
    <name type="common">Wild banana</name>
    <name type="synonym">Musa malaccensis</name>
    <dbReference type="NCBI Taxonomy" id="214687"/>
    <lineage>
        <taxon>Eukaryota</taxon>
        <taxon>Viridiplantae</taxon>
        <taxon>Streptophyta</taxon>
        <taxon>Embryophyta</taxon>
        <taxon>Tracheophyta</taxon>
        <taxon>Spermatophyta</taxon>
        <taxon>Magnoliopsida</taxon>
        <taxon>Liliopsida</taxon>
        <taxon>Zingiberales</taxon>
        <taxon>Musaceae</taxon>
        <taxon>Musa</taxon>
    </lineage>
</organism>
<evidence type="ECO:0000256" key="1">
    <source>
        <dbReference type="ARBA" id="ARBA00022723"/>
    </source>
</evidence>
<dbReference type="GO" id="GO:0008270">
    <property type="term" value="F:zinc ion binding"/>
    <property type="evidence" value="ECO:0007669"/>
    <property type="project" value="UniProtKB-KW"/>
</dbReference>
<dbReference type="Gramene" id="Ma01_t04090.1">
    <property type="protein sequence ID" value="Ma01_p04090.1"/>
    <property type="gene ID" value="Ma01_g04090"/>
</dbReference>
<gene>
    <name evidence="7" type="ORF">GSMUA_287930.1</name>
</gene>
<dbReference type="InterPro" id="IPR001841">
    <property type="entry name" value="Znf_RING"/>
</dbReference>
<dbReference type="Proteomes" id="UP000012960">
    <property type="component" value="Unplaced"/>
</dbReference>
<dbReference type="PROSITE" id="PS50089">
    <property type="entry name" value="ZF_RING_2"/>
    <property type="match status" value="1"/>
</dbReference>
<evidence type="ECO:0000259" key="6">
    <source>
        <dbReference type="PROSITE" id="PS50089"/>
    </source>
</evidence>
<accession>A0A804HQ28</accession>
<dbReference type="Pfam" id="PF13639">
    <property type="entry name" value="zf-RING_2"/>
    <property type="match status" value="1"/>
</dbReference>
<evidence type="ECO:0000313" key="7">
    <source>
        <dbReference type="EMBL" id="CAG1858498.1"/>
    </source>
</evidence>
<evidence type="ECO:0000256" key="5">
    <source>
        <dbReference type="SAM" id="Phobius"/>
    </source>
</evidence>
<keyword evidence="3" id="KW-0862">Zinc</keyword>
<dbReference type="PANTHER" id="PTHR45798:SF97">
    <property type="entry name" value="ALCOHOL-SENSITIVE RING FINGER PROTEIN 1"/>
    <property type="match status" value="1"/>
</dbReference>
<dbReference type="InterPro" id="IPR052788">
    <property type="entry name" value="RING-type_E3_ligase_ATL"/>
</dbReference>